<proteinExistence type="predicted"/>
<gene>
    <name evidence="2" type="primary">Acey_s0202.g1769</name>
    <name evidence="2" type="ORF">Y032_0202g1769</name>
</gene>
<feature type="compositionally biased region" description="Basic and acidic residues" evidence="1">
    <location>
        <begin position="8"/>
        <end position="22"/>
    </location>
</feature>
<evidence type="ECO:0000313" key="2">
    <source>
        <dbReference type="EMBL" id="EYB91751.1"/>
    </source>
</evidence>
<protein>
    <submittedName>
        <fullName evidence="2">Uncharacterized protein</fullName>
    </submittedName>
</protein>
<keyword evidence="3" id="KW-1185">Reference proteome</keyword>
<sequence length="117" mass="13621">MEGLVSTEKNRTIDNRDQNEVDGSKETTIGIRMNTKHCSCHSKDKEKTASTRLNFIGCSKRDEWRADALFDAIEGAWFIWSRHCFRDHETLHSPLVNTVFYVIRIKCPRGYNKTAER</sequence>
<feature type="region of interest" description="Disordered" evidence="1">
    <location>
        <begin position="1"/>
        <end position="22"/>
    </location>
</feature>
<name>A0A016SMY9_9BILA</name>
<accession>A0A016SMY9</accession>
<dbReference type="Proteomes" id="UP000024635">
    <property type="component" value="Unassembled WGS sequence"/>
</dbReference>
<organism evidence="2 3">
    <name type="scientific">Ancylostoma ceylanicum</name>
    <dbReference type="NCBI Taxonomy" id="53326"/>
    <lineage>
        <taxon>Eukaryota</taxon>
        <taxon>Metazoa</taxon>
        <taxon>Ecdysozoa</taxon>
        <taxon>Nematoda</taxon>
        <taxon>Chromadorea</taxon>
        <taxon>Rhabditida</taxon>
        <taxon>Rhabditina</taxon>
        <taxon>Rhabditomorpha</taxon>
        <taxon>Strongyloidea</taxon>
        <taxon>Ancylostomatidae</taxon>
        <taxon>Ancylostomatinae</taxon>
        <taxon>Ancylostoma</taxon>
    </lineage>
</organism>
<evidence type="ECO:0000256" key="1">
    <source>
        <dbReference type="SAM" id="MobiDB-lite"/>
    </source>
</evidence>
<dbReference type="EMBL" id="JARK01001538">
    <property type="protein sequence ID" value="EYB91751.1"/>
    <property type="molecule type" value="Genomic_DNA"/>
</dbReference>
<reference evidence="3" key="1">
    <citation type="journal article" date="2015" name="Nat. Genet.">
        <title>The genome and transcriptome of the zoonotic hookworm Ancylostoma ceylanicum identify infection-specific gene families.</title>
        <authorList>
            <person name="Schwarz E.M."/>
            <person name="Hu Y."/>
            <person name="Antoshechkin I."/>
            <person name="Miller M.M."/>
            <person name="Sternberg P.W."/>
            <person name="Aroian R.V."/>
        </authorList>
    </citation>
    <scope>NUCLEOTIDE SEQUENCE</scope>
    <source>
        <strain evidence="3">HY135</strain>
    </source>
</reference>
<comment type="caution">
    <text evidence="2">The sequence shown here is derived from an EMBL/GenBank/DDBJ whole genome shotgun (WGS) entry which is preliminary data.</text>
</comment>
<dbReference type="AlphaFoldDB" id="A0A016SMY9"/>
<evidence type="ECO:0000313" key="3">
    <source>
        <dbReference type="Proteomes" id="UP000024635"/>
    </source>
</evidence>